<dbReference type="GO" id="GO:0045296">
    <property type="term" value="F:cadherin binding"/>
    <property type="evidence" value="ECO:0007669"/>
    <property type="project" value="TreeGrafter"/>
</dbReference>
<dbReference type="EMBL" id="GBHO01041291">
    <property type="protein sequence ID" value="JAG02313.1"/>
    <property type="molecule type" value="Transcribed_RNA"/>
</dbReference>
<dbReference type="AlphaFoldDB" id="A0A0A9W733"/>
<dbReference type="InterPro" id="IPR000626">
    <property type="entry name" value="Ubiquitin-like_dom"/>
</dbReference>
<protein>
    <submittedName>
        <fullName evidence="3">Ubiquitin domain-containing protein UBFD1</fullName>
    </submittedName>
</protein>
<dbReference type="SMART" id="SM00213">
    <property type="entry name" value="UBQ"/>
    <property type="match status" value="1"/>
</dbReference>
<dbReference type="SUPFAM" id="SSF54236">
    <property type="entry name" value="Ubiquitin-like"/>
    <property type="match status" value="1"/>
</dbReference>
<dbReference type="InterPro" id="IPR029071">
    <property type="entry name" value="Ubiquitin-like_domsf"/>
</dbReference>
<evidence type="ECO:0000256" key="1">
    <source>
        <dbReference type="SAM" id="MobiDB-lite"/>
    </source>
</evidence>
<dbReference type="PANTHER" id="PTHR16470:SF0">
    <property type="entry name" value="UBIQUITIN DOMAIN-CONTAINING PROTEIN UBFD1"/>
    <property type="match status" value="1"/>
</dbReference>
<gene>
    <name evidence="3" type="primary">UBFD1</name>
    <name evidence="3" type="ORF">CM83_15063</name>
    <name evidence="4" type="ORF">g.44506</name>
</gene>
<dbReference type="InterPro" id="IPR039120">
    <property type="entry name" value="UBFD1"/>
</dbReference>
<proteinExistence type="predicted"/>
<dbReference type="EMBL" id="GDHC01016484">
    <property type="protein sequence ID" value="JAQ02145.1"/>
    <property type="molecule type" value="Transcribed_RNA"/>
</dbReference>
<reference evidence="3" key="1">
    <citation type="journal article" date="2014" name="PLoS ONE">
        <title>Transcriptome-Based Identification of ABC Transporters in the Western Tarnished Plant Bug Lygus hesperus.</title>
        <authorList>
            <person name="Hull J.J."/>
            <person name="Chaney K."/>
            <person name="Geib S.M."/>
            <person name="Fabrick J.A."/>
            <person name="Brent C.S."/>
            <person name="Walsh D."/>
            <person name="Lavine L.C."/>
        </authorList>
    </citation>
    <scope>NUCLEOTIDE SEQUENCE</scope>
</reference>
<dbReference type="Pfam" id="PF00240">
    <property type="entry name" value="ubiquitin"/>
    <property type="match status" value="1"/>
</dbReference>
<feature type="region of interest" description="Disordered" evidence="1">
    <location>
        <begin position="174"/>
        <end position="193"/>
    </location>
</feature>
<name>A0A0A9W733_LYGHE</name>
<reference evidence="3" key="2">
    <citation type="submission" date="2014-07" db="EMBL/GenBank/DDBJ databases">
        <authorList>
            <person name="Hull J."/>
        </authorList>
    </citation>
    <scope>NUCLEOTIDE SEQUENCE</scope>
</reference>
<dbReference type="InterPro" id="IPR057455">
    <property type="entry name" value="UBFD1_C"/>
</dbReference>
<organism evidence="3">
    <name type="scientific">Lygus hesperus</name>
    <name type="common">Western plant bug</name>
    <dbReference type="NCBI Taxonomy" id="30085"/>
    <lineage>
        <taxon>Eukaryota</taxon>
        <taxon>Metazoa</taxon>
        <taxon>Ecdysozoa</taxon>
        <taxon>Arthropoda</taxon>
        <taxon>Hexapoda</taxon>
        <taxon>Insecta</taxon>
        <taxon>Pterygota</taxon>
        <taxon>Neoptera</taxon>
        <taxon>Paraneoptera</taxon>
        <taxon>Hemiptera</taxon>
        <taxon>Heteroptera</taxon>
        <taxon>Panheteroptera</taxon>
        <taxon>Cimicomorpha</taxon>
        <taxon>Miridae</taxon>
        <taxon>Mirini</taxon>
        <taxon>Lygus</taxon>
    </lineage>
</organism>
<evidence type="ECO:0000313" key="4">
    <source>
        <dbReference type="EMBL" id="JAQ02145.1"/>
    </source>
</evidence>
<dbReference type="GO" id="GO:0003723">
    <property type="term" value="F:RNA binding"/>
    <property type="evidence" value="ECO:0007669"/>
    <property type="project" value="TreeGrafter"/>
</dbReference>
<dbReference type="PROSITE" id="PS50053">
    <property type="entry name" value="UBIQUITIN_2"/>
    <property type="match status" value="1"/>
</dbReference>
<dbReference type="PANTHER" id="PTHR16470">
    <property type="entry name" value="UBIQUITIN DOMAIN-CONTAINING PROTEIN UBFD1"/>
    <property type="match status" value="1"/>
</dbReference>
<evidence type="ECO:0000259" key="2">
    <source>
        <dbReference type="PROSITE" id="PS50053"/>
    </source>
</evidence>
<sequence>MESADHGNPDANGETAKHLEEQSCASVEVLESPKSPFSPPRESPKSPSPSVTCPAELPKSIGEPEGEPSQPSAQPTVAPLDPIVPEPLKENVSFTVIHSKTKYQVEFPIGDTVEQLKVHLQTLTGVPQKLQKVMYKGGLAKDEKTLKQIGVVVGAKLMLVGSKFDDVISVLSTASNPGQPEDKPSSSGKEPFCKQKNHNKVLERGPPDDVMPGILNSNDPLPPCPLSGMLNKHGGKVRLTFKMELDQLWIGTKDRTDKVPMTSIKSIVSEPIEGQEQYHIMGIQLGTTEASRYWVYWVPAQYIDSIKKAVLGTWET</sequence>
<reference evidence="4" key="3">
    <citation type="journal article" date="2016" name="Gigascience">
        <title>De novo construction of an expanded transcriptome assembly for the western tarnished plant bug, Lygus hesperus.</title>
        <authorList>
            <person name="Tassone E.E."/>
            <person name="Geib S.M."/>
            <person name="Hall B."/>
            <person name="Fabrick J.A."/>
            <person name="Brent C.S."/>
            <person name="Hull J.J."/>
        </authorList>
    </citation>
    <scope>NUCLEOTIDE SEQUENCE</scope>
</reference>
<dbReference type="Pfam" id="PF25343">
    <property type="entry name" value="PH_UBFD1_C"/>
    <property type="match status" value="1"/>
</dbReference>
<dbReference type="Gene3D" id="3.10.20.90">
    <property type="entry name" value="Phosphatidylinositol 3-kinase Catalytic Subunit, Chain A, domain 1"/>
    <property type="match status" value="1"/>
</dbReference>
<dbReference type="CDD" id="cd17047">
    <property type="entry name" value="Ubl_UBFD1"/>
    <property type="match status" value="1"/>
</dbReference>
<feature type="domain" description="Ubiquitin-like" evidence="2">
    <location>
        <begin position="90"/>
        <end position="166"/>
    </location>
</feature>
<feature type="region of interest" description="Disordered" evidence="1">
    <location>
        <begin position="1"/>
        <end position="84"/>
    </location>
</feature>
<accession>A0A0A9W733</accession>
<evidence type="ECO:0000313" key="3">
    <source>
        <dbReference type="EMBL" id="JAG02313.1"/>
    </source>
</evidence>